<evidence type="ECO:0000259" key="2">
    <source>
        <dbReference type="Pfam" id="PF11412"/>
    </source>
</evidence>
<keyword evidence="3" id="KW-0762">Sugar transport</keyword>
<dbReference type="STRING" id="1454006.AW14_04570"/>
<dbReference type="Gene3D" id="2.60.40.1250">
    <property type="entry name" value="Thiol:disulfide interchange protein DsbD, N-terminal domain"/>
    <property type="match status" value="1"/>
</dbReference>
<proteinExistence type="predicted"/>
<gene>
    <name evidence="3" type="ORF">AW14_04570</name>
</gene>
<keyword evidence="4" id="KW-1185">Reference proteome</keyword>
<keyword evidence="1" id="KW-0732">Signal</keyword>
<dbReference type="Pfam" id="PF11412">
    <property type="entry name" value="DsbD_N"/>
    <property type="match status" value="1"/>
</dbReference>
<accession>A0A0C5VV38</accession>
<organism evidence="3 4">
    <name type="scientific">Siansivirga zeaxanthinifaciens CC-SAMT-1</name>
    <dbReference type="NCBI Taxonomy" id="1454006"/>
    <lineage>
        <taxon>Bacteria</taxon>
        <taxon>Pseudomonadati</taxon>
        <taxon>Bacteroidota</taxon>
        <taxon>Flavobacteriia</taxon>
        <taxon>Flavobacteriales</taxon>
        <taxon>Flavobacteriaceae</taxon>
        <taxon>Siansivirga</taxon>
    </lineage>
</organism>
<evidence type="ECO:0000256" key="1">
    <source>
        <dbReference type="SAM" id="SignalP"/>
    </source>
</evidence>
<feature type="domain" description="Thiol:disulfide interchange protein DsbD N-terminal" evidence="2">
    <location>
        <begin position="34"/>
        <end position="143"/>
    </location>
</feature>
<feature type="chain" id="PRO_5002183898" evidence="1">
    <location>
        <begin position="22"/>
        <end position="151"/>
    </location>
</feature>
<name>A0A0C5VV38_9FLAO</name>
<dbReference type="AlphaFoldDB" id="A0A0C5VV38"/>
<dbReference type="HOGENOM" id="CLU_137864_0_0_10"/>
<keyword evidence="3" id="KW-0813">Transport</keyword>
<dbReference type="InterPro" id="IPR028250">
    <property type="entry name" value="DsbDN"/>
</dbReference>
<dbReference type="PATRIC" id="fig|1454006.5.peg.893"/>
<sequence length="151" mass="16984">MKIMKNLILAFAILAFTSVRAQILEPVTWSTSVIKISDTEYDLVATASIDTHWHLYSQNVPEDGPIATSFTFKGNGSYLKKGNTTEETGKTIDDPVFGMKIKFFEKKANFKQRIKLKGKTPLKIDATVEFMVCDDSRCLPPTEVELVFNVK</sequence>
<dbReference type="InterPro" id="IPR036929">
    <property type="entry name" value="DsbDN_sf"/>
</dbReference>
<evidence type="ECO:0000313" key="4">
    <source>
        <dbReference type="Proteomes" id="UP000032229"/>
    </source>
</evidence>
<dbReference type="EMBL" id="CP007202">
    <property type="protein sequence ID" value="AJR03011.1"/>
    <property type="molecule type" value="Genomic_DNA"/>
</dbReference>
<reference evidence="3 4" key="1">
    <citation type="submission" date="2014-02" db="EMBL/GenBank/DDBJ databases">
        <authorList>
            <person name="Young C.-C."/>
            <person name="Hameed A."/>
            <person name="Huang H.-C."/>
            <person name="Shahina M."/>
        </authorList>
    </citation>
    <scope>NUCLEOTIDE SEQUENCE [LARGE SCALE GENOMIC DNA]</scope>
    <source>
        <strain evidence="3 4">CC-SAMT-1</strain>
    </source>
</reference>
<dbReference type="Proteomes" id="UP000032229">
    <property type="component" value="Chromosome"/>
</dbReference>
<dbReference type="KEGG" id="sze:AW14_04570"/>
<feature type="signal peptide" evidence="1">
    <location>
        <begin position="1"/>
        <end position="21"/>
    </location>
</feature>
<protein>
    <submittedName>
        <fullName evidence="3">Sugar transporter</fullName>
    </submittedName>
</protein>
<evidence type="ECO:0000313" key="3">
    <source>
        <dbReference type="EMBL" id="AJR03011.1"/>
    </source>
</evidence>